<gene>
    <name evidence="2" type="ORF">MU1_03240</name>
</gene>
<sequence length="308" mass="35717">MKLSQAKIFEPAQLYASHAYRFIKKLGCKPNDQLHFLLINDAKNTNRRYSFATELPAITLRKSFQALEPLAPRMKLYTKRNKLINVMRQNKKGYAVFMEINGRESTRKSPFNTIRAQFIDIDLNKITALLSTKEQAQQKIDSILSDPAERLKSITVTQNKKGQYRLLAERTRQRVAELKKHFITKHGDRIKDTTIVETKNGYHIYWVMRSGEISKFVPIQKALAQTFASDPMITNLSRVMRIPGFYHMKNPGSPYMVKVIQWGREVPFTQEELIASLSLQPLATAKFTQRRRKLRAKKTGSLTKITRR</sequence>
<dbReference type="RefSeq" id="WP_284236658.1">
    <property type="nucleotide sequence ID" value="NZ_BSSQ01000001.1"/>
</dbReference>
<feature type="domain" description="RepB-like DNA primase" evidence="1">
    <location>
        <begin position="150"/>
        <end position="276"/>
    </location>
</feature>
<reference evidence="2 3" key="1">
    <citation type="submission" date="2023-03" db="EMBL/GenBank/DDBJ databases">
        <title>Draft genome sequence of the bacteria which degrade cell wall of Tricholomamatutake.</title>
        <authorList>
            <person name="Konishi Y."/>
            <person name="Fukuta Y."/>
            <person name="Shirasaka N."/>
        </authorList>
    </citation>
    <scope>NUCLEOTIDE SEQUENCE [LARGE SCALE GENOMIC DNA]</scope>
    <source>
        <strain evidence="3">mu1</strain>
    </source>
</reference>
<keyword evidence="3" id="KW-1185">Reference proteome</keyword>
<dbReference type="Gene3D" id="3.30.70.1790">
    <property type="entry name" value="RepB DNA-primase, N-terminal domain"/>
    <property type="match status" value="1"/>
</dbReference>
<evidence type="ECO:0000313" key="3">
    <source>
        <dbReference type="Proteomes" id="UP001157114"/>
    </source>
</evidence>
<evidence type="ECO:0000313" key="2">
    <source>
        <dbReference type="EMBL" id="GLX65980.1"/>
    </source>
</evidence>
<name>A0ABQ6G7K5_9BACL</name>
<comment type="caution">
    <text evidence="2">The sequence shown here is derived from an EMBL/GenBank/DDBJ whole genome shotgun (WGS) entry which is preliminary data.</text>
</comment>
<dbReference type="InterPro" id="IPR039459">
    <property type="entry name" value="RepB-like_DNA_primase_dom"/>
</dbReference>
<proteinExistence type="predicted"/>
<accession>A0ABQ6G7K5</accession>
<protein>
    <recommendedName>
        <fullName evidence="1">RepB-like DNA primase domain-containing protein</fullName>
    </recommendedName>
</protein>
<organism evidence="2 3">
    <name type="scientific">Paenibacillus glycanilyticus</name>
    <dbReference type="NCBI Taxonomy" id="126569"/>
    <lineage>
        <taxon>Bacteria</taxon>
        <taxon>Bacillati</taxon>
        <taxon>Bacillota</taxon>
        <taxon>Bacilli</taxon>
        <taxon>Bacillales</taxon>
        <taxon>Paenibacillaceae</taxon>
        <taxon>Paenibacillus</taxon>
    </lineage>
</organism>
<dbReference type="Proteomes" id="UP001157114">
    <property type="component" value="Unassembled WGS sequence"/>
</dbReference>
<dbReference type="EMBL" id="BSSQ01000001">
    <property type="protein sequence ID" value="GLX65980.1"/>
    <property type="molecule type" value="Genomic_DNA"/>
</dbReference>
<dbReference type="Pfam" id="PF16793">
    <property type="entry name" value="RepB_primase"/>
    <property type="match status" value="1"/>
</dbReference>
<evidence type="ECO:0000259" key="1">
    <source>
        <dbReference type="Pfam" id="PF16793"/>
    </source>
</evidence>